<keyword evidence="5 8" id="KW-0812">Transmembrane</keyword>
<feature type="domain" description="Type II secretion system protein GspF" evidence="9">
    <location>
        <begin position="74"/>
        <end position="197"/>
    </location>
</feature>
<dbReference type="Pfam" id="PF00482">
    <property type="entry name" value="T2SSF"/>
    <property type="match status" value="2"/>
</dbReference>
<evidence type="ECO:0000256" key="2">
    <source>
        <dbReference type="ARBA" id="ARBA00005745"/>
    </source>
</evidence>
<evidence type="ECO:0000256" key="8">
    <source>
        <dbReference type="SAM" id="Phobius"/>
    </source>
</evidence>
<protein>
    <submittedName>
        <fullName evidence="10">Type II secretion system protein GspF</fullName>
    </submittedName>
</protein>
<evidence type="ECO:0000256" key="5">
    <source>
        <dbReference type="ARBA" id="ARBA00022692"/>
    </source>
</evidence>
<organism evidence="10 11">
    <name type="scientific">Candidatus Methylomirabilis limnetica</name>
    <dbReference type="NCBI Taxonomy" id="2033718"/>
    <lineage>
        <taxon>Bacteria</taxon>
        <taxon>Candidatus Methylomirabilota</taxon>
        <taxon>Candidatus Methylomirabilia</taxon>
        <taxon>Candidatus Methylomirabilales</taxon>
        <taxon>Candidatus Methylomirabilaceae</taxon>
        <taxon>Candidatus Methylomirabilis</taxon>
    </lineage>
</organism>
<dbReference type="InterPro" id="IPR018076">
    <property type="entry name" value="T2SS_GspF_dom"/>
</dbReference>
<dbReference type="PRINTS" id="PR00812">
    <property type="entry name" value="BCTERIALGSPF"/>
</dbReference>
<feature type="transmembrane region" description="Helical" evidence="8">
    <location>
        <begin position="173"/>
        <end position="196"/>
    </location>
</feature>
<keyword evidence="7 8" id="KW-0472">Membrane</keyword>
<dbReference type="OrthoDB" id="9805682at2"/>
<keyword evidence="4" id="KW-0997">Cell inner membrane</keyword>
<dbReference type="GO" id="GO:0015628">
    <property type="term" value="P:protein secretion by the type II secretion system"/>
    <property type="evidence" value="ECO:0007669"/>
    <property type="project" value="TreeGrafter"/>
</dbReference>
<comment type="similarity">
    <text evidence="2">Belongs to the GSP F family.</text>
</comment>
<sequence length="408" mass="44628">MGTFQYTATDRAAKIIQGSMEASDERAVVVWLQTNGYYPIKIGQAGAMVEAKPGLAGVQSRFARGPSAQDVLAFTQQLATLLEAGMELDRSLSILLDLTDNQRFRSILRGVLADIQAGSSFADSLAKHPRLFSRLYVNMVKAGEASGVLEVILSRLAGFMERSKTIRDEITSALIYPILLLLVGGGAVVVMMNFVIPRFAQIFADTKQLMPLPTRMLLAISTFTTGYWWVFVGLIVIGWGGLRAYLQTEQGKMQWDQWKLALPLLGGLIQEIEVSRFARTFGTLLQSGVPVLAAVSIVKETVTNRVIAGAMSRLQEGVKRGEGISGPLRATGAFPSFSIHMARVGEETGKLEEMLIKVADTYDDRVRRTVKRLTSLLEPVLILSLGLIVGFIVMSMLLAIFSINELPL</sequence>
<comment type="subcellular location">
    <subcellularLocation>
        <location evidence="1">Cell inner membrane</location>
        <topology evidence="1">Multi-pass membrane protein</topology>
    </subcellularLocation>
</comment>
<dbReference type="AlphaFoldDB" id="A0A2T4U1D8"/>
<evidence type="ECO:0000256" key="3">
    <source>
        <dbReference type="ARBA" id="ARBA00022475"/>
    </source>
</evidence>
<proteinExistence type="inferred from homology"/>
<evidence type="ECO:0000256" key="6">
    <source>
        <dbReference type="ARBA" id="ARBA00022989"/>
    </source>
</evidence>
<dbReference type="InterPro" id="IPR042094">
    <property type="entry name" value="T2SS_GspF_sf"/>
</dbReference>
<comment type="caution">
    <text evidence="10">The sequence shown here is derived from an EMBL/GenBank/DDBJ whole genome shotgun (WGS) entry which is preliminary data.</text>
</comment>
<evidence type="ECO:0000256" key="4">
    <source>
        <dbReference type="ARBA" id="ARBA00022519"/>
    </source>
</evidence>
<dbReference type="FunFam" id="1.20.81.30:FF:000001">
    <property type="entry name" value="Type II secretion system protein F"/>
    <property type="match status" value="2"/>
</dbReference>
<keyword evidence="11" id="KW-1185">Reference proteome</keyword>
<reference evidence="10 11" key="1">
    <citation type="submission" date="2017-09" db="EMBL/GenBank/DDBJ databases">
        <title>Bloom of a denitrifying methanotroph, Candidatus Methylomirabilis limnetica, in a deep stratified lake.</title>
        <authorList>
            <person name="Graf J.S."/>
            <person name="Marchant H.K."/>
            <person name="Tienken D."/>
            <person name="Hach P.F."/>
            <person name="Brand A."/>
            <person name="Schubert C.J."/>
            <person name="Kuypers M.M."/>
            <person name="Milucka J."/>
        </authorList>
    </citation>
    <scope>NUCLEOTIDE SEQUENCE [LARGE SCALE GENOMIC DNA]</scope>
    <source>
        <strain evidence="10 11">Zug</strain>
    </source>
</reference>
<feature type="transmembrane region" description="Helical" evidence="8">
    <location>
        <begin position="380"/>
        <end position="403"/>
    </location>
</feature>
<feature type="domain" description="Type II secretion system protein GspF" evidence="9">
    <location>
        <begin position="277"/>
        <end position="398"/>
    </location>
</feature>
<name>A0A2T4U1D8_9BACT</name>
<feature type="transmembrane region" description="Helical" evidence="8">
    <location>
        <begin position="216"/>
        <end position="242"/>
    </location>
</feature>
<evidence type="ECO:0000256" key="7">
    <source>
        <dbReference type="ARBA" id="ARBA00023136"/>
    </source>
</evidence>
<dbReference type="RefSeq" id="WP_107560938.1">
    <property type="nucleotide sequence ID" value="NZ_NVQC01000007.1"/>
</dbReference>
<dbReference type="GO" id="GO:0005886">
    <property type="term" value="C:plasma membrane"/>
    <property type="evidence" value="ECO:0007669"/>
    <property type="project" value="UniProtKB-SubCell"/>
</dbReference>
<keyword evidence="3" id="KW-1003">Cell membrane</keyword>
<reference evidence="11" key="2">
    <citation type="journal article" date="2018" name="Environ. Microbiol.">
        <title>Bloom of a denitrifying methanotroph, 'Candidatus Methylomirabilis limnetica', in a deep stratified lake.</title>
        <authorList>
            <person name="Graf J.S."/>
            <person name="Mayr M.J."/>
            <person name="Marchant H.K."/>
            <person name="Tienken D."/>
            <person name="Hach P.F."/>
            <person name="Brand A."/>
            <person name="Schubert C.J."/>
            <person name="Kuypers M.M."/>
            <person name="Milucka J."/>
        </authorList>
    </citation>
    <scope>NUCLEOTIDE SEQUENCE [LARGE SCALE GENOMIC DNA]</scope>
    <source>
        <strain evidence="11">Zug</strain>
    </source>
</reference>
<evidence type="ECO:0000313" key="10">
    <source>
        <dbReference type="EMBL" id="PTL37184.1"/>
    </source>
</evidence>
<gene>
    <name evidence="10" type="ORF">CLG94_00440</name>
</gene>
<dbReference type="Gene3D" id="1.20.81.30">
    <property type="entry name" value="Type II secretion system (T2SS), domain F"/>
    <property type="match status" value="2"/>
</dbReference>
<keyword evidence="6 8" id="KW-1133">Transmembrane helix</keyword>
<dbReference type="PANTHER" id="PTHR30012:SF0">
    <property type="entry name" value="TYPE II SECRETION SYSTEM PROTEIN F-RELATED"/>
    <property type="match status" value="1"/>
</dbReference>
<dbReference type="EMBL" id="NVQC01000007">
    <property type="protein sequence ID" value="PTL37184.1"/>
    <property type="molecule type" value="Genomic_DNA"/>
</dbReference>
<evidence type="ECO:0000313" key="11">
    <source>
        <dbReference type="Proteomes" id="UP000241436"/>
    </source>
</evidence>
<evidence type="ECO:0000256" key="1">
    <source>
        <dbReference type="ARBA" id="ARBA00004429"/>
    </source>
</evidence>
<evidence type="ECO:0000259" key="9">
    <source>
        <dbReference type="Pfam" id="PF00482"/>
    </source>
</evidence>
<accession>A0A2T4U1D8</accession>
<dbReference type="Proteomes" id="UP000241436">
    <property type="component" value="Unassembled WGS sequence"/>
</dbReference>
<dbReference type="InterPro" id="IPR003004">
    <property type="entry name" value="GspF/PilC"/>
</dbReference>
<dbReference type="PANTHER" id="PTHR30012">
    <property type="entry name" value="GENERAL SECRETION PATHWAY PROTEIN"/>
    <property type="match status" value="1"/>
</dbReference>